<feature type="transmembrane region" description="Helical" evidence="7">
    <location>
        <begin position="165"/>
        <end position="183"/>
    </location>
</feature>
<feature type="transmembrane region" description="Helical" evidence="7">
    <location>
        <begin position="12"/>
        <end position="36"/>
    </location>
</feature>
<comment type="subcellular location">
    <subcellularLocation>
        <location evidence="1">Cell membrane</location>
        <topology evidence="1">Multi-pass membrane protein</topology>
    </subcellularLocation>
</comment>
<sequence length="400" mass="45142">MSYFSKNKDFVLLMGGQICSTFADLLFNVSIILFIYSKSSSIASTTFAIVLSTLSKMLGSFFVTHFLDKIKSKKIIIISWMFKLLFVMISQFLIRNTLYVYIFLSAYSFMSSIASPAIGTLLSHLSKGAELIRQNSIYNLSLQLIQTAAWGISIPIINFVGTSKILMTIIVFYCLSIGFMYYIQRDLSVENYKADNKTFWTRFHDGVQALRENEIVRNITFMDLTETAANIIWTQSFMLAFTTKMLHSESEWLGYQTSFYFIGSIVGGSAVLLLLRTFSQNAGKVIIVSSLTVAIASLIYTFNTSPILALLINFVIGFPYQIRDVMQQSLIQEKADNKTIGRVLAIRDISISLIYIISLIIGGIIGELFGIRLVYFMASLIYIIVSFIIANNDNVRNYSM</sequence>
<dbReference type="Proteomes" id="UP000031339">
    <property type="component" value="Unassembled WGS sequence"/>
</dbReference>
<evidence type="ECO:0000256" key="4">
    <source>
        <dbReference type="ARBA" id="ARBA00022692"/>
    </source>
</evidence>
<evidence type="ECO:0000256" key="1">
    <source>
        <dbReference type="ARBA" id="ARBA00004651"/>
    </source>
</evidence>
<dbReference type="PANTHER" id="PTHR23513">
    <property type="entry name" value="INTEGRAL MEMBRANE EFFLUX PROTEIN-RELATED"/>
    <property type="match status" value="1"/>
</dbReference>
<name>A0A0C1K576_STRCV</name>
<keyword evidence="5 7" id="KW-1133">Transmembrane helix</keyword>
<evidence type="ECO:0000259" key="8">
    <source>
        <dbReference type="PROSITE" id="PS50850"/>
    </source>
</evidence>
<reference evidence="9 10" key="1">
    <citation type="submission" date="2014-12" db="EMBL/GenBank/DDBJ databases">
        <title>Partial genome sequence of Streptococcus constellatus KCOM 1650 (= ChDC B144).</title>
        <authorList>
            <person name="Kook J.-K."/>
            <person name="Park S.-N."/>
            <person name="Lim Y.K."/>
            <person name="Jo E."/>
        </authorList>
    </citation>
    <scope>NUCLEOTIDE SEQUENCE [LARGE SCALE GENOMIC DNA]</scope>
    <source>
        <strain evidence="9 10">KCOM 1650</strain>
    </source>
</reference>
<feature type="transmembrane region" description="Helical" evidence="7">
    <location>
        <begin position="137"/>
        <end position="159"/>
    </location>
</feature>
<evidence type="ECO:0000313" key="10">
    <source>
        <dbReference type="Proteomes" id="UP000031339"/>
    </source>
</evidence>
<dbReference type="Gene3D" id="1.20.1250.20">
    <property type="entry name" value="MFS general substrate transporter like domains"/>
    <property type="match status" value="2"/>
</dbReference>
<feature type="transmembrane region" description="Helical" evidence="7">
    <location>
        <begin position="258"/>
        <end position="275"/>
    </location>
</feature>
<feature type="transmembrane region" description="Helical" evidence="7">
    <location>
        <begin position="75"/>
        <end position="94"/>
    </location>
</feature>
<dbReference type="PROSITE" id="PS50850">
    <property type="entry name" value="MFS"/>
    <property type="match status" value="1"/>
</dbReference>
<evidence type="ECO:0000256" key="6">
    <source>
        <dbReference type="ARBA" id="ARBA00023136"/>
    </source>
</evidence>
<proteinExistence type="predicted"/>
<accession>A0A0C1K576</accession>
<evidence type="ECO:0000313" key="9">
    <source>
        <dbReference type="EMBL" id="KIC78140.1"/>
    </source>
</evidence>
<gene>
    <name evidence="9" type="ORF">RN79_00745</name>
</gene>
<feature type="domain" description="Major facilitator superfamily (MFS) profile" evidence="8">
    <location>
        <begin position="215"/>
        <end position="400"/>
    </location>
</feature>
<evidence type="ECO:0000256" key="5">
    <source>
        <dbReference type="ARBA" id="ARBA00022989"/>
    </source>
</evidence>
<organism evidence="9 10">
    <name type="scientific">Streptococcus constellatus</name>
    <dbReference type="NCBI Taxonomy" id="76860"/>
    <lineage>
        <taxon>Bacteria</taxon>
        <taxon>Bacillati</taxon>
        <taxon>Bacillota</taxon>
        <taxon>Bacilli</taxon>
        <taxon>Lactobacillales</taxon>
        <taxon>Streptococcaceae</taxon>
        <taxon>Streptococcus</taxon>
        <taxon>Streptococcus anginosus group</taxon>
    </lineage>
</organism>
<feature type="transmembrane region" description="Helical" evidence="7">
    <location>
        <begin position="42"/>
        <end position="63"/>
    </location>
</feature>
<evidence type="ECO:0000256" key="2">
    <source>
        <dbReference type="ARBA" id="ARBA00022448"/>
    </source>
</evidence>
<keyword evidence="6 7" id="KW-0472">Membrane</keyword>
<dbReference type="PANTHER" id="PTHR23513:SF19">
    <property type="entry name" value="MAJOR FACILITATOR SUPERFAMILY (MFS) PROFILE DOMAIN-CONTAINING PROTEIN"/>
    <property type="match status" value="1"/>
</dbReference>
<keyword evidence="2" id="KW-0813">Transport</keyword>
<dbReference type="GO" id="GO:0005886">
    <property type="term" value="C:plasma membrane"/>
    <property type="evidence" value="ECO:0007669"/>
    <property type="project" value="UniProtKB-SubCell"/>
</dbReference>
<feature type="transmembrane region" description="Helical" evidence="7">
    <location>
        <begin position="371"/>
        <end position="390"/>
    </location>
</feature>
<dbReference type="OrthoDB" id="2351575at2"/>
<dbReference type="InterPro" id="IPR036259">
    <property type="entry name" value="MFS_trans_sf"/>
</dbReference>
<evidence type="ECO:0000256" key="7">
    <source>
        <dbReference type="SAM" id="Phobius"/>
    </source>
</evidence>
<dbReference type="Pfam" id="PF07690">
    <property type="entry name" value="MFS_1"/>
    <property type="match status" value="1"/>
</dbReference>
<keyword evidence="3" id="KW-1003">Cell membrane</keyword>
<dbReference type="InterPro" id="IPR020846">
    <property type="entry name" value="MFS_dom"/>
</dbReference>
<keyword evidence="4 7" id="KW-0812">Transmembrane</keyword>
<dbReference type="SUPFAM" id="SSF103473">
    <property type="entry name" value="MFS general substrate transporter"/>
    <property type="match status" value="1"/>
</dbReference>
<dbReference type="InterPro" id="IPR011701">
    <property type="entry name" value="MFS"/>
</dbReference>
<protein>
    <recommendedName>
        <fullName evidence="8">Major facilitator superfamily (MFS) profile domain-containing protein</fullName>
    </recommendedName>
</protein>
<comment type="caution">
    <text evidence="9">The sequence shown here is derived from an EMBL/GenBank/DDBJ whole genome shotgun (WGS) entry which is preliminary data.</text>
</comment>
<evidence type="ECO:0000256" key="3">
    <source>
        <dbReference type="ARBA" id="ARBA00022475"/>
    </source>
</evidence>
<dbReference type="AlphaFoldDB" id="A0A0C1K576"/>
<dbReference type="EMBL" id="JWIY01000001">
    <property type="protein sequence ID" value="KIC78140.1"/>
    <property type="molecule type" value="Genomic_DNA"/>
</dbReference>
<dbReference type="GO" id="GO:0022857">
    <property type="term" value="F:transmembrane transporter activity"/>
    <property type="evidence" value="ECO:0007669"/>
    <property type="project" value="InterPro"/>
</dbReference>
<feature type="transmembrane region" description="Helical" evidence="7">
    <location>
        <begin position="343"/>
        <end position="365"/>
    </location>
</feature>
<feature type="transmembrane region" description="Helical" evidence="7">
    <location>
        <begin position="100"/>
        <end position="125"/>
    </location>
</feature>
<dbReference type="RefSeq" id="WP_039676641.1">
    <property type="nucleotide sequence ID" value="NZ_CP029207.1"/>
</dbReference>